<evidence type="ECO:0000256" key="2">
    <source>
        <dbReference type="ARBA" id="ARBA00022898"/>
    </source>
</evidence>
<feature type="domain" description="Orn/DAP/Arg decarboxylase 2 N-terminal" evidence="3">
    <location>
        <begin position="35"/>
        <end position="235"/>
    </location>
</feature>
<protein>
    <submittedName>
        <fullName evidence="4">Y4yA family PLP-dependent enzyme</fullName>
    </submittedName>
</protein>
<dbReference type="Gene3D" id="2.40.37.10">
    <property type="entry name" value="Lyase, Ornithine Decarboxylase, Chain A, domain 1"/>
    <property type="match status" value="1"/>
</dbReference>
<evidence type="ECO:0000313" key="5">
    <source>
        <dbReference type="Proteomes" id="UP000521379"/>
    </source>
</evidence>
<dbReference type="GO" id="GO:0008836">
    <property type="term" value="F:diaminopimelate decarboxylase activity"/>
    <property type="evidence" value="ECO:0007669"/>
    <property type="project" value="TreeGrafter"/>
</dbReference>
<evidence type="ECO:0000313" key="4">
    <source>
        <dbReference type="EMBL" id="NKE09644.1"/>
    </source>
</evidence>
<organism evidence="4 5">
    <name type="scientific">Kocuria subflava</name>
    <dbReference type="NCBI Taxonomy" id="1736139"/>
    <lineage>
        <taxon>Bacteria</taxon>
        <taxon>Bacillati</taxon>
        <taxon>Actinomycetota</taxon>
        <taxon>Actinomycetes</taxon>
        <taxon>Micrococcales</taxon>
        <taxon>Micrococcaceae</taxon>
        <taxon>Kocuria</taxon>
    </lineage>
</organism>
<dbReference type="InterPro" id="IPR029066">
    <property type="entry name" value="PLP-binding_barrel"/>
</dbReference>
<keyword evidence="5" id="KW-1185">Reference proteome</keyword>
<sequence>MSDLLTDRETCASLVTEFGSPVNVHNFSSLQRNARDMVDAAARHSVDLRVFVARKANKTVGLVDAVRDLGHGIDVGSHRELTQVLERGMPAERIILTAAVKTRELLHHALTHRVPVALDNLDETTLALQVSGDAGVSSPAVLRLAPEVLDGLTPTRFGERSSIWLRFLDSQQATDIEQRLPVVGVHFHLHGYAPQHRTTALGQAIDLVDQLRARGHQVEFIDMGGGVPMSYIDDAAAWSRFGQALHQAVLRSDDALTWRGDGLGLYCEDHDDGPRVTGQRDTYPYHQELVRGEWLESVLTGEIAPGVTAAQALRQRGLALHCEPGRSMLDGCGLTLARVAFRKHTSDDVAVVGLEMNRTQCRSTSADFLVDPILVRTGETGGAESVDGSHGSTDSWSAPDGAFLVGAYCIEAELILKRRLHFPRGVNVGDVIALPNTAGYLMHILESASHQIPLATNVVASGAGFIQDAIDTW</sequence>
<evidence type="ECO:0000259" key="3">
    <source>
        <dbReference type="Pfam" id="PF02784"/>
    </source>
</evidence>
<dbReference type="Pfam" id="PF02784">
    <property type="entry name" value="Orn_Arg_deC_N"/>
    <property type="match status" value="1"/>
</dbReference>
<proteinExistence type="predicted"/>
<dbReference type="InterPro" id="IPR022644">
    <property type="entry name" value="De-COase2_N"/>
</dbReference>
<accession>A0A846TV88</accession>
<dbReference type="SUPFAM" id="SSF51419">
    <property type="entry name" value="PLP-binding barrel"/>
    <property type="match status" value="1"/>
</dbReference>
<reference evidence="4 5" key="1">
    <citation type="submission" date="2020-02" db="EMBL/GenBank/DDBJ databases">
        <authorList>
            <person name="Sun Q."/>
        </authorList>
    </citation>
    <scope>NUCLEOTIDE SEQUENCE [LARGE SCALE GENOMIC DNA]</scope>
    <source>
        <strain evidence="4 5">YIM 13062</strain>
    </source>
</reference>
<dbReference type="InterPro" id="IPR009006">
    <property type="entry name" value="Ala_racemase/Decarboxylase_C"/>
</dbReference>
<dbReference type="SUPFAM" id="SSF50621">
    <property type="entry name" value="Alanine racemase C-terminal domain-like"/>
    <property type="match status" value="1"/>
</dbReference>
<dbReference type="GO" id="GO:0009089">
    <property type="term" value="P:lysine biosynthetic process via diaminopimelate"/>
    <property type="evidence" value="ECO:0007669"/>
    <property type="project" value="TreeGrafter"/>
</dbReference>
<dbReference type="InterPro" id="IPR022657">
    <property type="entry name" value="De-COase2_CS"/>
</dbReference>
<evidence type="ECO:0000256" key="1">
    <source>
        <dbReference type="ARBA" id="ARBA00001933"/>
    </source>
</evidence>
<name>A0A846TV88_9MICC</name>
<dbReference type="EMBL" id="JAAVUN010000010">
    <property type="protein sequence ID" value="NKE09644.1"/>
    <property type="molecule type" value="Genomic_DNA"/>
</dbReference>
<comment type="caution">
    <text evidence="4">The sequence shown here is derived from an EMBL/GenBank/DDBJ whole genome shotgun (WGS) entry which is preliminary data.</text>
</comment>
<dbReference type="PANTHER" id="PTHR43727">
    <property type="entry name" value="DIAMINOPIMELATE DECARBOXYLASE"/>
    <property type="match status" value="1"/>
</dbReference>
<dbReference type="AlphaFoldDB" id="A0A846TV88"/>
<dbReference type="Proteomes" id="UP000521379">
    <property type="component" value="Unassembled WGS sequence"/>
</dbReference>
<gene>
    <name evidence="4" type="ORF">GTW58_06780</name>
</gene>
<dbReference type="Gene3D" id="3.20.20.10">
    <property type="entry name" value="Alanine racemase"/>
    <property type="match status" value="1"/>
</dbReference>
<dbReference type="PANTHER" id="PTHR43727:SF2">
    <property type="entry name" value="GROUP IV DECARBOXYLASE"/>
    <property type="match status" value="1"/>
</dbReference>
<keyword evidence="2" id="KW-0663">Pyridoxal phosphate</keyword>
<comment type="cofactor">
    <cofactor evidence="1">
        <name>pyridoxal 5'-phosphate</name>
        <dbReference type="ChEBI" id="CHEBI:597326"/>
    </cofactor>
</comment>
<dbReference type="PROSITE" id="PS00879">
    <property type="entry name" value="ODR_DC_2_2"/>
    <property type="match status" value="1"/>
</dbReference>